<dbReference type="Pfam" id="PF12698">
    <property type="entry name" value="ABC2_membrane_3"/>
    <property type="match status" value="1"/>
</dbReference>
<feature type="transmembrane region" description="Helical" evidence="6">
    <location>
        <begin position="487"/>
        <end position="505"/>
    </location>
</feature>
<dbReference type="GO" id="GO:0016020">
    <property type="term" value="C:membrane"/>
    <property type="evidence" value="ECO:0007669"/>
    <property type="project" value="UniProtKB-SubCell"/>
</dbReference>
<organism evidence="8 9">
    <name type="scientific">Lactuca virosa</name>
    <dbReference type="NCBI Taxonomy" id="75947"/>
    <lineage>
        <taxon>Eukaryota</taxon>
        <taxon>Viridiplantae</taxon>
        <taxon>Streptophyta</taxon>
        <taxon>Embryophyta</taxon>
        <taxon>Tracheophyta</taxon>
        <taxon>Spermatophyta</taxon>
        <taxon>Magnoliopsida</taxon>
        <taxon>eudicotyledons</taxon>
        <taxon>Gunneridae</taxon>
        <taxon>Pentapetalae</taxon>
        <taxon>asterids</taxon>
        <taxon>campanulids</taxon>
        <taxon>Asterales</taxon>
        <taxon>Asteraceae</taxon>
        <taxon>Cichorioideae</taxon>
        <taxon>Cichorieae</taxon>
        <taxon>Lactucinae</taxon>
        <taxon>Lactuca</taxon>
    </lineage>
</organism>
<keyword evidence="3 6" id="KW-0812">Transmembrane</keyword>
<dbReference type="Proteomes" id="UP001157418">
    <property type="component" value="Unassembled WGS sequence"/>
</dbReference>
<evidence type="ECO:0000256" key="1">
    <source>
        <dbReference type="ARBA" id="ARBA00004141"/>
    </source>
</evidence>
<evidence type="ECO:0000256" key="2">
    <source>
        <dbReference type="ARBA" id="ARBA00008526"/>
    </source>
</evidence>
<dbReference type="AlphaFoldDB" id="A0AAU9NYZ8"/>
<reference evidence="8 9" key="1">
    <citation type="submission" date="2022-01" db="EMBL/GenBank/DDBJ databases">
        <authorList>
            <person name="Xiong W."/>
            <person name="Schranz E."/>
        </authorList>
    </citation>
    <scope>NUCLEOTIDE SEQUENCE [LARGE SCALE GENOMIC DNA]</scope>
</reference>
<dbReference type="FunFam" id="3.40.50.300:FF:005415">
    <property type="entry name" value="ABC transporter A family member 7"/>
    <property type="match status" value="1"/>
</dbReference>
<dbReference type="Gene3D" id="3.40.50.300">
    <property type="entry name" value="P-loop containing nucleotide triphosphate hydrolases"/>
    <property type="match status" value="1"/>
</dbReference>
<dbReference type="InterPro" id="IPR027417">
    <property type="entry name" value="P-loop_NTPase"/>
</dbReference>
<proteinExistence type="inferred from homology"/>
<dbReference type="InterPro" id="IPR026082">
    <property type="entry name" value="ABCA"/>
</dbReference>
<keyword evidence="5 6" id="KW-0472">Membrane</keyword>
<evidence type="ECO:0000256" key="4">
    <source>
        <dbReference type="ARBA" id="ARBA00022989"/>
    </source>
</evidence>
<dbReference type="GO" id="GO:0016887">
    <property type="term" value="F:ATP hydrolysis activity"/>
    <property type="evidence" value="ECO:0007669"/>
    <property type="project" value="InterPro"/>
</dbReference>
<dbReference type="InterPro" id="IPR003439">
    <property type="entry name" value="ABC_transporter-like_ATP-bd"/>
</dbReference>
<dbReference type="GO" id="GO:0005319">
    <property type="term" value="F:lipid transporter activity"/>
    <property type="evidence" value="ECO:0007669"/>
    <property type="project" value="TreeGrafter"/>
</dbReference>
<evidence type="ECO:0000313" key="8">
    <source>
        <dbReference type="EMBL" id="CAH1443059.1"/>
    </source>
</evidence>
<dbReference type="GO" id="GO:0140359">
    <property type="term" value="F:ABC-type transporter activity"/>
    <property type="evidence" value="ECO:0007669"/>
    <property type="project" value="InterPro"/>
</dbReference>
<comment type="subcellular location">
    <subcellularLocation>
        <location evidence="1">Membrane</location>
        <topology evidence="1">Multi-pass membrane protein</topology>
    </subcellularLocation>
</comment>
<keyword evidence="4 6" id="KW-1133">Transmembrane helix</keyword>
<dbReference type="PROSITE" id="PS50893">
    <property type="entry name" value="ABC_TRANSPORTER_2"/>
    <property type="match status" value="1"/>
</dbReference>
<gene>
    <name evidence="8" type="ORF">LVIROSA_LOCUS29001</name>
</gene>
<comment type="similarity">
    <text evidence="2">Belongs to the ABC transporter superfamily. ABCA family. CPR flippase (TC 3.A.1.211) subfamily.</text>
</comment>
<evidence type="ECO:0000259" key="7">
    <source>
        <dbReference type="PROSITE" id="PS50893"/>
    </source>
</evidence>
<sequence>MADSTDGSSSFRTQANALFRKNLTFQRRNFKTNMRLILFPVFLYLDQVGTCSMPSPPEWPPLLQVPAPQYRAVRTDHLLSFGDFPNDSCTSTASCPTTVLMTGNNRSLGESLARNMFPSSSNFNSSNGLADVVLGSASETPVSNILEPAFFSSLPVYYIQSQCQANSTFSISVPVASTKVEKEIRCVQGQHLWRNRSSDINNELYAGYKRGNSEKKINEILAGYDFLNSNVSSYDVIVWYNSTYKNDSGNIPIGLVRVRFKCFPTTSAWTFYKMLFDFVKEMPKPETERRLDFSSLLGPLFFTWVILQLFPIVLTALVYEKQQNLRIMMKMHGLGNGPYWMISYAYFLAISLVYMFCFVVFGSVVGLKFFTLNDYSIQFVFYFIYINLQISLAFLVAALFYNVKTAAVVGYIIVFATGLVGAGFFQFFLEATSFPKHWIVVMELYPGFSLYRGLYDFSQYAFTGNYMGTRGMRWGDLTDEHNGMGRVLIMMIVEWVVVFFIAYYIDHVLTSGSGARRGPLFFLEKFKNKSSSSFRKPASSFRKPSLQRKGSNLYLELEKPDVVQEREKVEQILVEQDTNHAIVCDKLKKVYPGSDGNPEKIAVRGLTLALSQGECFVKPSSGTAYVHGLDIRTDMDGIYANMGVCPQHDLLWETLTGREHLLFYGRLKNLKGTALTQAVEESLRSVNLFNGGVADKQSRKYSGGMKRRLSVAISLIGDPKVVYMDEPSTGLDPASRNNLWNVVKRAKQNRAIILTTHSMEEAEHLCDRLGIFVDGSLQCVGNPKELKGRYGGSYVFTMTTSSNHEADVENLVKGLSPDAKKIYEISGTQKFELPKEAIKIADVFRAVENAKSRFVVQAWGLADTTLEDVFIKVAREAQPFDVLS</sequence>
<feature type="transmembrane region" description="Helical" evidence="6">
    <location>
        <begin position="408"/>
        <end position="429"/>
    </location>
</feature>
<protein>
    <recommendedName>
        <fullName evidence="7">ABC transporter domain-containing protein</fullName>
    </recommendedName>
</protein>
<dbReference type="InterPro" id="IPR013525">
    <property type="entry name" value="ABC2_TM"/>
</dbReference>
<feature type="transmembrane region" description="Helical" evidence="6">
    <location>
        <begin position="379"/>
        <end position="401"/>
    </location>
</feature>
<comment type="caution">
    <text evidence="8">The sequence shown here is derived from an EMBL/GenBank/DDBJ whole genome shotgun (WGS) entry which is preliminary data.</text>
</comment>
<name>A0AAU9NYZ8_9ASTR</name>
<feature type="domain" description="ABC transporter" evidence="7">
    <location>
        <begin position="557"/>
        <end position="799"/>
    </location>
</feature>
<dbReference type="PANTHER" id="PTHR19229:SF154">
    <property type="entry name" value="ABC TRANSPORTER A FAMILY MEMBER 3-RELATED"/>
    <property type="match status" value="1"/>
</dbReference>
<dbReference type="Pfam" id="PF24526">
    <property type="entry name" value="ABCA12_C"/>
    <property type="match status" value="1"/>
</dbReference>
<dbReference type="Pfam" id="PF00005">
    <property type="entry name" value="ABC_tran"/>
    <property type="match status" value="1"/>
</dbReference>
<accession>A0AAU9NYZ8</accession>
<dbReference type="EMBL" id="CAKMRJ010005412">
    <property type="protein sequence ID" value="CAH1443059.1"/>
    <property type="molecule type" value="Genomic_DNA"/>
</dbReference>
<dbReference type="PROSITE" id="PS00211">
    <property type="entry name" value="ABC_TRANSPORTER_1"/>
    <property type="match status" value="1"/>
</dbReference>
<feature type="transmembrane region" description="Helical" evidence="6">
    <location>
        <begin position="339"/>
        <end position="367"/>
    </location>
</feature>
<evidence type="ECO:0000256" key="5">
    <source>
        <dbReference type="ARBA" id="ARBA00023136"/>
    </source>
</evidence>
<dbReference type="SUPFAM" id="SSF52540">
    <property type="entry name" value="P-loop containing nucleoside triphosphate hydrolases"/>
    <property type="match status" value="1"/>
</dbReference>
<dbReference type="CDD" id="cd03263">
    <property type="entry name" value="ABC_subfamily_A"/>
    <property type="match status" value="1"/>
</dbReference>
<dbReference type="GO" id="GO:0005524">
    <property type="term" value="F:ATP binding"/>
    <property type="evidence" value="ECO:0007669"/>
    <property type="project" value="InterPro"/>
</dbReference>
<evidence type="ECO:0000256" key="3">
    <source>
        <dbReference type="ARBA" id="ARBA00022692"/>
    </source>
</evidence>
<dbReference type="PANTHER" id="PTHR19229">
    <property type="entry name" value="ATP-BINDING CASSETTE TRANSPORTER SUBFAMILY A ABCA"/>
    <property type="match status" value="1"/>
</dbReference>
<dbReference type="InterPro" id="IPR017871">
    <property type="entry name" value="ABC_transporter-like_CS"/>
</dbReference>
<keyword evidence="9" id="KW-1185">Reference proteome</keyword>
<feature type="transmembrane region" description="Helical" evidence="6">
    <location>
        <begin position="296"/>
        <end position="319"/>
    </location>
</feature>
<evidence type="ECO:0000256" key="6">
    <source>
        <dbReference type="SAM" id="Phobius"/>
    </source>
</evidence>
<evidence type="ECO:0000313" key="9">
    <source>
        <dbReference type="Proteomes" id="UP001157418"/>
    </source>
</evidence>